<dbReference type="PANTHER" id="PTHR38788">
    <property type="entry name" value="CLR5 DOMAIN-CONTAINING PROTEIN"/>
    <property type="match status" value="1"/>
</dbReference>
<protein>
    <recommendedName>
        <fullName evidence="1">Clr5 domain-containing protein</fullName>
    </recommendedName>
</protein>
<dbReference type="PANTHER" id="PTHR38788:SF3">
    <property type="entry name" value="CLR5 DOMAIN-CONTAINING PROTEIN"/>
    <property type="match status" value="1"/>
</dbReference>
<comment type="caution">
    <text evidence="2">The sequence shown here is derived from an EMBL/GenBank/DDBJ whole genome shotgun (WGS) entry which is preliminary data.</text>
</comment>
<reference evidence="2" key="1">
    <citation type="submission" date="2023-06" db="EMBL/GenBank/DDBJ databases">
        <authorList>
            <person name="Noh H."/>
        </authorList>
    </citation>
    <scope>NUCLEOTIDE SEQUENCE</scope>
    <source>
        <strain evidence="2">DUCC20226</strain>
    </source>
</reference>
<dbReference type="InterPro" id="IPR025676">
    <property type="entry name" value="Clr5_dom"/>
</dbReference>
<name>A0AAD9SCW1_PHOAM</name>
<dbReference type="Proteomes" id="UP001265746">
    <property type="component" value="Unassembled WGS sequence"/>
</dbReference>
<dbReference type="EMBL" id="JAUJFL010000005">
    <property type="protein sequence ID" value="KAK2603068.1"/>
    <property type="molecule type" value="Genomic_DNA"/>
</dbReference>
<accession>A0AAD9SCW1</accession>
<feature type="domain" description="Clr5" evidence="1">
    <location>
        <begin position="15"/>
        <end position="65"/>
    </location>
</feature>
<organism evidence="2 3">
    <name type="scientific">Phomopsis amygdali</name>
    <name type="common">Fusicoccum amygdali</name>
    <dbReference type="NCBI Taxonomy" id="1214568"/>
    <lineage>
        <taxon>Eukaryota</taxon>
        <taxon>Fungi</taxon>
        <taxon>Dikarya</taxon>
        <taxon>Ascomycota</taxon>
        <taxon>Pezizomycotina</taxon>
        <taxon>Sordariomycetes</taxon>
        <taxon>Sordariomycetidae</taxon>
        <taxon>Diaporthales</taxon>
        <taxon>Diaporthaceae</taxon>
        <taxon>Diaporthe</taxon>
    </lineage>
</organism>
<evidence type="ECO:0000313" key="2">
    <source>
        <dbReference type="EMBL" id="KAK2603068.1"/>
    </source>
</evidence>
<evidence type="ECO:0000259" key="1">
    <source>
        <dbReference type="Pfam" id="PF14420"/>
    </source>
</evidence>
<keyword evidence="3" id="KW-1185">Reference proteome</keyword>
<gene>
    <name evidence="2" type="ORF">N8I77_009552</name>
</gene>
<sequence length="332" mass="38095">MSVPFPRRRWAESGDWDPVRSLITRMYKEENRPLKEVMRIMETEHQFLATPKMYKKRIKDWAIDKNLKSDNGLNAHRTKQQRYSAQDSHFSVREPLADAQEMSNYARYSPGIAQQLQNGSLTSAEETMQREYSTPLTMLSTQQPNDDQYWASAGRFHEDTLFFSSFLAQSGQFGERDRASVLLYSIRHRFLEASDAMMRRDTARLFDILNPAYEAISEVAETEAEQLLSAVVDLFELLHGRPSHQDMLRQLLHYVFALIPDAVRQNQLLSRNSQVLALLGQSGYDSLFGVPLDVAGATDSNAAAPRHGCYEQPSEARPAFDTRFRGNYTYGY</sequence>
<dbReference type="Pfam" id="PF14420">
    <property type="entry name" value="Clr5"/>
    <property type="match status" value="1"/>
</dbReference>
<proteinExistence type="predicted"/>
<dbReference type="AlphaFoldDB" id="A0AAD9SCW1"/>
<evidence type="ECO:0000313" key="3">
    <source>
        <dbReference type="Proteomes" id="UP001265746"/>
    </source>
</evidence>